<feature type="compositionally biased region" description="Polar residues" evidence="1">
    <location>
        <begin position="194"/>
        <end position="209"/>
    </location>
</feature>
<comment type="caution">
    <text evidence="3">The sequence shown here is derived from an EMBL/GenBank/DDBJ whole genome shotgun (WGS) entry which is preliminary data.</text>
</comment>
<dbReference type="Proteomes" id="UP000245912">
    <property type="component" value="Unassembled WGS sequence"/>
</dbReference>
<evidence type="ECO:0000313" key="4">
    <source>
        <dbReference type="Proteomes" id="UP000245912"/>
    </source>
</evidence>
<dbReference type="EMBL" id="QDLQ01000014">
    <property type="protein sequence ID" value="PVI95343.1"/>
    <property type="molecule type" value="Genomic_DNA"/>
</dbReference>
<reference evidence="3 4" key="1">
    <citation type="submission" date="2018-04" db="EMBL/GenBank/DDBJ databases">
        <title>Serotype diversity and antimicrobial resistance among Salmonella enterica isolated from patients at an equine referral hospital.</title>
        <authorList>
            <person name="Leon I.M."/>
            <person name="Lawhon S.D."/>
            <person name="Norman K.N."/>
            <person name="Threadgill D.S."/>
            <person name="Ohta N."/>
            <person name="Vinasco J."/>
            <person name="Scott H.M."/>
        </authorList>
    </citation>
    <scope>NUCLEOTIDE SEQUENCE [LARGE SCALE GENOMIC DNA]</scope>
    <source>
        <strain evidence="3 4">235</strain>
    </source>
</reference>
<feature type="domain" description="Bacterial Ig-like" evidence="2">
    <location>
        <begin position="1181"/>
        <end position="1274"/>
    </location>
</feature>
<feature type="domain" description="Bacterial Ig-like" evidence="2">
    <location>
        <begin position="421"/>
        <end position="488"/>
    </location>
</feature>
<feature type="domain" description="Bacterial Ig-like" evidence="2">
    <location>
        <begin position="1087"/>
        <end position="1177"/>
    </location>
</feature>
<feature type="domain" description="Bacterial Ig-like" evidence="2">
    <location>
        <begin position="312"/>
        <end position="404"/>
    </location>
</feature>
<protein>
    <recommendedName>
        <fullName evidence="2">Bacterial Ig-like domain-containing protein</fullName>
    </recommendedName>
</protein>
<organism evidence="3 4">
    <name type="scientific">Salmonella enterica</name>
    <name type="common">Salmonella choleraesuis</name>
    <dbReference type="NCBI Taxonomy" id="28901"/>
    <lineage>
        <taxon>Bacteria</taxon>
        <taxon>Pseudomonadati</taxon>
        <taxon>Pseudomonadota</taxon>
        <taxon>Gammaproteobacteria</taxon>
        <taxon>Enterobacterales</taxon>
        <taxon>Enterobacteriaceae</taxon>
        <taxon>Salmonella</taxon>
    </lineage>
</organism>
<feature type="region of interest" description="Disordered" evidence="1">
    <location>
        <begin position="164"/>
        <end position="209"/>
    </location>
</feature>
<accession>A0A2T8T0Y8</accession>
<dbReference type="Pfam" id="PF19077">
    <property type="entry name" value="Big_13"/>
    <property type="match status" value="11"/>
</dbReference>
<evidence type="ECO:0000256" key="1">
    <source>
        <dbReference type="SAM" id="MobiDB-lite"/>
    </source>
</evidence>
<feature type="domain" description="Bacterial Ig-like" evidence="2">
    <location>
        <begin position="1281"/>
        <end position="1370"/>
    </location>
</feature>
<name>A0A2T8T0Y8_SALER</name>
<feature type="domain" description="Bacterial Ig-like" evidence="2">
    <location>
        <begin position="604"/>
        <end position="694"/>
    </location>
</feature>
<dbReference type="Gene3D" id="2.60.40.10">
    <property type="entry name" value="Immunoglobulins"/>
    <property type="match status" value="13"/>
</dbReference>
<feature type="domain" description="Bacterial Ig-like" evidence="2">
    <location>
        <begin position="794"/>
        <end position="895"/>
    </location>
</feature>
<dbReference type="InterPro" id="IPR044016">
    <property type="entry name" value="Big_13"/>
</dbReference>
<dbReference type="NCBIfam" id="NF033510">
    <property type="entry name" value="Ca_tandemer"/>
    <property type="match status" value="11"/>
</dbReference>
<feature type="domain" description="Bacterial Ig-like" evidence="2">
    <location>
        <begin position="217"/>
        <end position="308"/>
    </location>
</feature>
<dbReference type="InterPro" id="IPR013783">
    <property type="entry name" value="Ig-like_fold"/>
</dbReference>
<feature type="domain" description="Bacterial Ig-like" evidence="2">
    <location>
        <begin position="1384"/>
        <end position="1463"/>
    </location>
</feature>
<dbReference type="RefSeq" id="WP_080067602.1">
    <property type="nucleotide sequence ID" value="NZ_MYNR01000016.1"/>
</dbReference>
<gene>
    <name evidence="3" type="ORF">C4860_18240</name>
</gene>
<sequence>MKSINVRNFDSENIRVEKLKVSGFDIIVTDTHGQRIRIIDGLPDILTGTLKLLSSDGEGVDTTEIINSIDASKLGLEVAVLGSLLEGNDVESVRGSALEKDNEQAAPDKTQDGVQAEKIAALLSENTQLKEQLAESEKLAVNEGKKQLQVEKSTLRADQTIVTFQTSGPTPPTGVVSTKKKKLLDDSSDGGSSPYNEPSSPSGNGQQEVTVGRSVPLTVELTAKSDTGLTGDNITSVKQPLFSGITAPSAVVTLIIGVATYITTADANGSWSIAVTHDLVEGGNNYIVKAADGAGNSTTLNSVVVIDTVAQTITAALDSQADSGVQGDFITRNTTPTLTGTAEAGAAMTLVINGITYSFNADASGNWLFILPSALTDGVYDYTVNAIDVAGNHTSYTGVLTIDTSAPALTSELDRNNIIYGDKVIGNSQPIFSGSAEPGSTITLSIADKAYTLLVNQNGEWSFSVPIVLANKEWPYTITATDSAGNQTVIHDHVIIQNKDAAAQLNITAGLDASTDSGVIGDNITNNPRPLLTGTAVSNAIIVLTLAGGTYTTITDSNGNWSIDFGSDLTDGVHDYSVTAKAPDGTMGFYSSSFTIDTIDPSITVGIQTDSDSGIIGDNITNVTLPVLTGLTEAYATIVLTIDGITYQTTANSAGEWSVQLTSYLTEGLNDYTITITDVAGNDTSATGSITLDTEIAPLSGIKFSDGYGGRYSSTYTPTIEGWGEAGATLHISIGSRSYTITIPESRKWFFYVPSGFIQAGNLTQYITFKETDAAGNTTSTTIKFHFITDKPDISADISADSDTGIIGDKTTSDISPTLSGWVKSPALTPSQLAQSKVSVTIDGITYSGISVNSDGSWSFKLPVNLSPGYSYNYTVSVTDFVGNTNSYTSYVTINTLFGNLDAVSITGESSMTDTADTSPTLSGTATIGSTLTLNINNHSYHLVVTASGTWAFKIPDVLGNGKYTFTLVEKTTAGVTNTFTGHFVVDTKAPDVLTVEVLDPESGSSNVVNHPDVTLQGRTEALALLTILIGGITYQTYADANGNWSYTFASDAFAINSTINYQVTASDLAGNKTTINGNFIINTIDVSAELDINSNSGDPHDNITNAKLPTFSGKTVANAEISLVINGEKYTTTADSNGKWSLTLATVLPDNTYHYTVTATLGDKVNYAAGEVVIDTSALTPTLNLADGSDSGVIGDYTTNVATPMLAGVTEPNAKVMLTINGVLYPITADGDGSWSFTVINPLVEGDNSYTLSIIDSAGNTSSSVMGYITLDTIAPSASAMLLPSDDSGNIGDDITTVTTPTLTGITEAGATVTMVINNYTYATRADDNGVWSLTISDALPNGNNTYTITATDMAGNQASSSGHIVIDTITPMVKDVTVANADHSEITDVSTPMFSGLASETDAKITISFGGDTTKYDVMINPDGSWHYQHNMPFHPGSNEYTIEISDIAGNSSTTSGSFEVVSSVNAHSLSEDITSPVEFAGVSEAHAQIEFMLSDDIYYTQANQEGNWSLVTAPYPTGDYEYSIKVINTAGEVSEDTSIITLSSGASYRAPLISSPDASTSGGDYSEEATLSLTVNETTFEATSHDEQI</sequence>
<evidence type="ECO:0000259" key="2">
    <source>
        <dbReference type="Pfam" id="PF19077"/>
    </source>
</evidence>
<proteinExistence type="predicted"/>
<evidence type="ECO:0000313" key="3">
    <source>
        <dbReference type="EMBL" id="PVI95343.1"/>
    </source>
</evidence>
<feature type="domain" description="Bacterial Ig-like" evidence="2">
    <location>
        <begin position="900"/>
        <end position="988"/>
    </location>
</feature>
<feature type="domain" description="Bacterial Ig-like" evidence="2">
    <location>
        <begin position="508"/>
        <end position="598"/>
    </location>
</feature>